<dbReference type="InterPro" id="IPR036527">
    <property type="entry name" value="SCP2_sterol-bd_dom_sf"/>
</dbReference>
<dbReference type="PROSITE" id="PS51186">
    <property type="entry name" value="GNAT"/>
    <property type="match status" value="1"/>
</dbReference>
<dbReference type="PANTHER" id="PTHR37817:SF1">
    <property type="entry name" value="N-ACETYLTRANSFERASE EIS"/>
    <property type="match status" value="1"/>
</dbReference>
<keyword evidence="3" id="KW-1185">Reference proteome</keyword>
<sequence length="388" mass="45540">MQQIRQLTKADYGDIFALSQFAFQYELSEAALAKKEEEANRHAIWGWMVDEQLAAKMHIVPLSCYIHEREFAMGGISSVATWPEHRRKGLVKDLLYHGLEQMKKNGQTLSFLHPFSVPFYRKFGWELTFTEKHYSIPIEKLRGSWNPAGYVRRIHRDIPLLHKIYSSYAKKFSGTLIRDEKWWEQRVLKDDQHIAVAYNEKNHAEGYVIYRVKNNTFSVSEIAYTSINGWKLLLQFITNHDSMVEKIDMVAPESDHLSLLVDEPRFEQRIIPYFMARIVDVLTFLKKYPFENKLSDDNLVLHVEDSFFQQNSGTYQLDREGNIERIHVNQTDAKVGVHCTIQMLTSMFLGYKRPFELYQVGLVKGDERSVSELEQMIPNQQTFFADFF</sequence>
<accession>A0ABS4S934</accession>
<dbReference type="InterPro" id="IPR051554">
    <property type="entry name" value="Acetyltransferase_Eis"/>
</dbReference>
<dbReference type="Pfam" id="PF13530">
    <property type="entry name" value="SCP2_2"/>
    <property type="match status" value="1"/>
</dbReference>
<dbReference type="SUPFAM" id="SSF55729">
    <property type="entry name" value="Acyl-CoA N-acyltransferases (Nat)"/>
    <property type="match status" value="1"/>
</dbReference>
<comment type="caution">
    <text evidence="2">The sequence shown here is derived from an EMBL/GenBank/DDBJ whole genome shotgun (WGS) entry which is preliminary data.</text>
</comment>
<gene>
    <name evidence="2" type="ORF">J2Z81_001969</name>
</gene>
<dbReference type="SUPFAM" id="SSF55718">
    <property type="entry name" value="SCP-like"/>
    <property type="match status" value="1"/>
</dbReference>
<protein>
    <submittedName>
        <fullName evidence="2">Acetyltransferase</fullName>
    </submittedName>
</protein>
<organism evidence="2 3">
    <name type="scientific">Virgibacillus alimentarius</name>
    <dbReference type="NCBI Taxonomy" id="698769"/>
    <lineage>
        <taxon>Bacteria</taxon>
        <taxon>Bacillati</taxon>
        <taxon>Bacillota</taxon>
        <taxon>Bacilli</taxon>
        <taxon>Bacillales</taxon>
        <taxon>Bacillaceae</taxon>
        <taxon>Virgibacillus</taxon>
    </lineage>
</organism>
<dbReference type="Gene3D" id="3.40.630.30">
    <property type="match status" value="2"/>
</dbReference>
<dbReference type="Gene3D" id="3.30.1050.10">
    <property type="entry name" value="SCP2 sterol-binding domain"/>
    <property type="match status" value="1"/>
</dbReference>
<dbReference type="Pfam" id="PF17668">
    <property type="entry name" value="Acetyltransf_17"/>
    <property type="match status" value="1"/>
</dbReference>
<evidence type="ECO:0000313" key="3">
    <source>
        <dbReference type="Proteomes" id="UP001519294"/>
    </source>
</evidence>
<feature type="domain" description="N-acetyltransferase" evidence="1">
    <location>
        <begin position="2"/>
        <end position="143"/>
    </location>
</feature>
<evidence type="ECO:0000313" key="2">
    <source>
        <dbReference type="EMBL" id="MBP2257999.1"/>
    </source>
</evidence>
<name>A0ABS4S934_9BACI</name>
<dbReference type="PANTHER" id="PTHR37817">
    <property type="entry name" value="N-ACETYLTRANSFERASE EIS"/>
    <property type="match status" value="1"/>
</dbReference>
<dbReference type="EMBL" id="JAGIKX010000018">
    <property type="protein sequence ID" value="MBP2257999.1"/>
    <property type="molecule type" value="Genomic_DNA"/>
</dbReference>
<dbReference type="InterPro" id="IPR025559">
    <property type="entry name" value="Eis_dom"/>
</dbReference>
<reference evidence="2 3" key="1">
    <citation type="submission" date="2021-03" db="EMBL/GenBank/DDBJ databases">
        <title>Genomic Encyclopedia of Type Strains, Phase IV (KMG-IV): sequencing the most valuable type-strain genomes for metagenomic binning, comparative biology and taxonomic classification.</title>
        <authorList>
            <person name="Goeker M."/>
        </authorList>
    </citation>
    <scope>NUCLEOTIDE SEQUENCE [LARGE SCALE GENOMIC DNA]</scope>
    <source>
        <strain evidence="2 3">DSM 25790</strain>
    </source>
</reference>
<dbReference type="InterPro" id="IPR041380">
    <property type="entry name" value="Acetyltransf_17"/>
</dbReference>
<dbReference type="Proteomes" id="UP001519294">
    <property type="component" value="Unassembled WGS sequence"/>
</dbReference>
<dbReference type="InterPro" id="IPR016181">
    <property type="entry name" value="Acyl_CoA_acyltransferase"/>
</dbReference>
<dbReference type="InterPro" id="IPR000182">
    <property type="entry name" value="GNAT_dom"/>
</dbReference>
<dbReference type="CDD" id="cd04301">
    <property type="entry name" value="NAT_SF"/>
    <property type="match status" value="1"/>
</dbReference>
<dbReference type="Pfam" id="PF13527">
    <property type="entry name" value="Acetyltransf_9"/>
    <property type="match status" value="1"/>
</dbReference>
<evidence type="ECO:0000259" key="1">
    <source>
        <dbReference type="PROSITE" id="PS51186"/>
    </source>
</evidence>
<proteinExistence type="predicted"/>
<dbReference type="RefSeq" id="WP_226371256.1">
    <property type="nucleotide sequence ID" value="NZ_JAGIKX010000018.1"/>
</dbReference>